<feature type="non-terminal residue" evidence="2">
    <location>
        <position position="1"/>
    </location>
</feature>
<feature type="region of interest" description="Disordered" evidence="1">
    <location>
        <begin position="20"/>
        <end position="53"/>
    </location>
</feature>
<organism evidence="2 3">
    <name type="scientific">Mucuna pruriens</name>
    <name type="common">Velvet bean</name>
    <name type="synonym">Dolichos pruriens</name>
    <dbReference type="NCBI Taxonomy" id="157652"/>
    <lineage>
        <taxon>Eukaryota</taxon>
        <taxon>Viridiplantae</taxon>
        <taxon>Streptophyta</taxon>
        <taxon>Embryophyta</taxon>
        <taxon>Tracheophyta</taxon>
        <taxon>Spermatophyta</taxon>
        <taxon>Magnoliopsida</taxon>
        <taxon>eudicotyledons</taxon>
        <taxon>Gunneridae</taxon>
        <taxon>Pentapetalae</taxon>
        <taxon>rosids</taxon>
        <taxon>fabids</taxon>
        <taxon>Fabales</taxon>
        <taxon>Fabaceae</taxon>
        <taxon>Papilionoideae</taxon>
        <taxon>50 kb inversion clade</taxon>
        <taxon>NPAAA clade</taxon>
        <taxon>indigoferoid/millettioid clade</taxon>
        <taxon>Phaseoleae</taxon>
        <taxon>Mucuna</taxon>
    </lineage>
</organism>
<reference evidence="2" key="1">
    <citation type="submission" date="2018-05" db="EMBL/GenBank/DDBJ databases">
        <title>Draft genome of Mucuna pruriens seed.</title>
        <authorList>
            <person name="Nnadi N.E."/>
            <person name="Vos R."/>
            <person name="Hasami M.H."/>
            <person name="Devisetty U.K."/>
            <person name="Aguiy J.C."/>
        </authorList>
    </citation>
    <scope>NUCLEOTIDE SEQUENCE [LARGE SCALE GENOMIC DNA]</scope>
    <source>
        <strain evidence="2">JCA_2017</strain>
    </source>
</reference>
<dbReference type="AlphaFoldDB" id="A0A371GXM3"/>
<comment type="caution">
    <text evidence="2">The sequence shown here is derived from an EMBL/GenBank/DDBJ whole genome shotgun (WGS) entry which is preliminary data.</text>
</comment>
<name>A0A371GXM3_MUCPR</name>
<proteinExistence type="predicted"/>
<evidence type="ECO:0000313" key="3">
    <source>
        <dbReference type="Proteomes" id="UP000257109"/>
    </source>
</evidence>
<evidence type="ECO:0000313" key="2">
    <source>
        <dbReference type="EMBL" id="RDX95305.1"/>
    </source>
</evidence>
<protein>
    <submittedName>
        <fullName evidence="2">Uncharacterized protein</fullName>
    </submittedName>
</protein>
<evidence type="ECO:0000256" key="1">
    <source>
        <dbReference type="SAM" id="MobiDB-lite"/>
    </source>
</evidence>
<accession>A0A371GXM3</accession>
<gene>
    <name evidence="2" type="ORF">CR513_22193</name>
</gene>
<dbReference type="Proteomes" id="UP000257109">
    <property type="component" value="Unassembled WGS sequence"/>
</dbReference>
<dbReference type="OrthoDB" id="10371527at2759"/>
<dbReference type="EMBL" id="QJKJ01004162">
    <property type="protein sequence ID" value="RDX95305.1"/>
    <property type="molecule type" value="Genomic_DNA"/>
</dbReference>
<sequence>MPERKGRDIPATAMLKALLPLRRIESKSSSRPTKNKKKRRPMLATDSSNGVLHDGNAWCLKVLFLPRTDGPNTIPPYM</sequence>
<keyword evidence="3" id="KW-1185">Reference proteome</keyword>